<organism evidence="2 3">
    <name type="scientific">Pulveribacter suum</name>
    <dbReference type="NCBI Taxonomy" id="2116657"/>
    <lineage>
        <taxon>Bacteria</taxon>
        <taxon>Pseudomonadati</taxon>
        <taxon>Pseudomonadota</taxon>
        <taxon>Betaproteobacteria</taxon>
        <taxon>Burkholderiales</taxon>
        <taxon>Comamonadaceae</taxon>
        <taxon>Pulveribacter</taxon>
    </lineage>
</organism>
<protein>
    <recommendedName>
        <fullName evidence="4">Polysaccharide biosynthesis protein</fullName>
    </recommendedName>
</protein>
<accession>A0A2P1NJR3</accession>
<evidence type="ECO:0000256" key="1">
    <source>
        <dbReference type="SAM" id="Phobius"/>
    </source>
</evidence>
<reference evidence="3" key="1">
    <citation type="submission" date="2018-03" db="EMBL/GenBank/DDBJ databases">
        <title>Genome sequencing of Melaminivora sp. strain SC2-7.</title>
        <authorList>
            <person name="Kim S.-J."/>
            <person name="Heo J."/>
            <person name="Ahn J.-H."/>
            <person name="Kwon S.-W."/>
        </authorList>
    </citation>
    <scope>NUCLEOTIDE SEQUENCE [LARGE SCALE GENOMIC DNA]</scope>
    <source>
        <strain evidence="3">SC2-7</strain>
    </source>
</reference>
<dbReference type="Proteomes" id="UP000241829">
    <property type="component" value="Chromosome"/>
</dbReference>
<evidence type="ECO:0000313" key="2">
    <source>
        <dbReference type="EMBL" id="AVP57261.1"/>
    </source>
</evidence>
<dbReference type="KEGG" id="melm:C7H73_05970"/>
<evidence type="ECO:0008006" key="4">
    <source>
        <dbReference type="Google" id="ProtNLM"/>
    </source>
</evidence>
<gene>
    <name evidence="2" type="ORF">C7H73_05970</name>
</gene>
<dbReference type="EMBL" id="CP027792">
    <property type="protein sequence ID" value="AVP57261.1"/>
    <property type="molecule type" value="Genomic_DNA"/>
</dbReference>
<keyword evidence="3" id="KW-1185">Reference proteome</keyword>
<proteinExistence type="predicted"/>
<keyword evidence="1" id="KW-0812">Transmembrane</keyword>
<sequence>MRDLGQGVRAAVAFTLAQHGAFFASAWLLSAWLGAQPFGAWSQALALASVAAALAPLRLEYAGQLQARERRARRLFASARRVAWTTALAAAVLALAALAGGAPHWLAAGALAVGPLALLQIRATEQARAHRLASAAAARALPALLMVPLQLLACALERPAAAAWTVPAAAWLAWALLPRARASVPGWDRRLLRAHWRFARAEWTGLALNTAANHGQVLAVGWMGGDAAAGAIALGLRAAMLPTSLVGLAWADDLRARVVAGAGRAAVAAALVRMALLSLPVHAALMALAPAMVPWLFPAQGRELVWVVAALAPLGAVRLVASPVAFLPAWRGWLGTSVLLQGLLCAAALGAAVAGYGWGGVAGVAALYAAAASLVYAAYIALALRAVRAAA</sequence>
<feature type="transmembrane region" description="Helical" evidence="1">
    <location>
        <begin position="40"/>
        <end position="61"/>
    </location>
</feature>
<feature type="transmembrane region" description="Helical" evidence="1">
    <location>
        <begin position="12"/>
        <end position="34"/>
    </location>
</feature>
<feature type="transmembrane region" description="Helical" evidence="1">
    <location>
        <begin position="338"/>
        <end position="359"/>
    </location>
</feature>
<keyword evidence="1" id="KW-0472">Membrane</keyword>
<feature type="transmembrane region" description="Helical" evidence="1">
    <location>
        <begin position="105"/>
        <end position="121"/>
    </location>
</feature>
<feature type="transmembrane region" description="Helical" evidence="1">
    <location>
        <begin position="265"/>
        <end position="292"/>
    </location>
</feature>
<dbReference type="RefSeq" id="WP_106845817.1">
    <property type="nucleotide sequence ID" value="NZ_CP027792.1"/>
</dbReference>
<name>A0A2P1NJR3_9BURK</name>
<dbReference type="AlphaFoldDB" id="A0A2P1NJR3"/>
<feature type="transmembrane region" description="Helical" evidence="1">
    <location>
        <begin position="304"/>
        <end position="326"/>
    </location>
</feature>
<dbReference type="OrthoDB" id="8913905at2"/>
<feature type="transmembrane region" description="Helical" evidence="1">
    <location>
        <begin position="365"/>
        <end position="387"/>
    </location>
</feature>
<keyword evidence="1" id="KW-1133">Transmembrane helix</keyword>
<feature type="transmembrane region" description="Helical" evidence="1">
    <location>
        <begin position="82"/>
        <end position="99"/>
    </location>
</feature>
<evidence type="ECO:0000313" key="3">
    <source>
        <dbReference type="Proteomes" id="UP000241829"/>
    </source>
</evidence>